<accession>A0A560HH99</accession>
<dbReference type="InterPro" id="IPR004843">
    <property type="entry name" value="Calcineurin-like_PHP"/>
</dbReference>
<name>A0A560HH99_9PROT</name>
<dbReference type="OrthoDB" id="7831721at2"/>
<gene>
    <name evidence="2" type="ORF">FBZ90_101167</name>
</gene>
<dbReference type="RefSeq" id="WP_145729081.1">
    <property type="nucleotide sequence ID" value="NZ_VITR01000001.1"/>
</dbReference>
<evidence type="ECO:0000259" key="1">
    <source>
        <dbReference type="Pfam" id="PF00149"/>
    </source>
</evidence>
<proteinExistence type="predicted"/>
<dbReference type="InterPro" id="IPR029052">
    <property type="entry name" value="Metallo-depent_PP-like"/>
</dbReference>
<sequence>MANIRANISSVQQPIVAVGDPHGNWRPLLECCAQVQPSAVIIVGDCELNRPLRQELATLVDAGVTLAYVPGNHDADRREWWDNLVGDHPGGNLHGRAMDLGGLRVAGLGGVYAERVYWPKAEEDPAPTYRDRQSWIRANRRNLASGEIPLKYRATIFPEDHAAVAAAGKKGAVDVLVTHEAPLTHRYGFAGIGLAARACRARLVVHGHHHEGYEGELAGPGGCRVKGLGLAEPWVVEVPG</sequence>
<dbReference type="Proteomes" id="UP000315751">
    <property type="component" value="Unassembled WGS sequence"/>
</dbReference>
<dbReference type="GO" id="GO:0016787">
    <property type="term" value="F:hydrolase activity"/>
    <property type="evidence" value="ECO:0007669"/>
    <property type="project" value="InterPro"/>
</dbReference>
<dbReference type="SUPFAM" id="SSF56300">
    <property type="entry name" value="Metallo-dependent phosphatases"/>
    <property type="match status" value="1"/>
</dbReference>
<reference evidence="2 3" key="1">
    <citation type="submission" date="2019-06" db="EMBL/GenBank/DDBJ databases">
        <title>Genomic Encyclopedia of Type Strains, Phase IV (KMG-V): Genome sequencing to study the core and pangenomes of soil and plant-associated prokaryotes.</title>
        <authorList>
            <person name="Whitman W."/>
        </authorList>
    </citation>
    <scope>NUCLEOTIDE SEQUENCE [LARGE SCALE GENOMIC DNA]</scope>
    <source>
        <strain evidence="2 3">BR 11622</strain>
    </source>
</reference>
<dbReference type="Gene3D" id="3.60.21.10">
    <property type="match status" value="1"/>
</dbReference>
<protein>
    <submittedName>
        <fullName evidence="2">Calcineurin-like phosphoesterase family protein</fullName>
    </submittedName>
</protein>
<dbReference type="CDD" id="cd00838">
    <property type="entry name" value="MPP_superfamily"/>
    <property type="match status" value="1"/>
</dbReference>
<comment type="caution">
    <text evidence="2">The sequence shown here is derived from an EMBL/GenBank/DDBJ whole genome shotgun (WGS) entry which is preliminary data.</text>
</comment>
<feature type="domain" description="Calcineurin-like phosphoesterase" evidence="1">
    <location>
        <begin position="14"/>
        <end position="211"/>
    </location>
</feature>
<keyword evidence="3" id="KW-1185">Reference proteome</keyword>
<organism evidence="2 3">
    <name type="scientific">Nitrospirillum amazonense</name>
    <dbReference type="NCBI Taxonomy" id="28077"/>
    <lineage>
        <taxon>Bacteria</taxon>
        <taxon>Pseudomonadati</taxon>
        <taxon>Pseudomonadota</taxon>
        <taxon>Alphaproteobacteria</taxon>
        <taxon>Rhodospirillales</taxon>
        <taxon>Azospirillaceae</taxon>
        <taxon>Nitrospirillum</taxon>
    </lineage>
</organism>
<dbReference type="EMBL" id="VITR01000001">
    <property type="protein sequence ID" value="TWB45832.1"/>
    <property type="molecule type" value="Genomic_DNA"/>
</dbReference>
<evidence type="ECO:0000313" key="3">
    <source>
        <dbReference type="Proteomes" id="UP000315751"/>
    </source>
</evidence>
<dbReference type="AlphaFoldDB" id="A0A560HH99"/>
<dbReference type="Pfam" id="PF00149">
    <property type="entry name" value="Metallophos"/>
    <property type="match status" value="1"/>
</dbReference>
<evidence type="ECO:0000313" key="2">
    <source>
        <dbReference type="EMBL" id="TWB45832.1"/>
    </source>
</evidence>